<gene>
    <name evidence="1" type="ORF">B7R54_14270</name>
</gene>
<dbReference type="Proteomes" id="UP000256486">
    <property type="component" value="Unassembled WGS sequence"/>
</dbReference>
<organism evidence="1 2">
    <name type="scientific">Subtercola boreus</name>
    <dbReference type="NCBI Taxonomy" id="120213"/>
    <lineage>
        <taxon>Bacteria</taxon>
        <taxon>Bacillati</taxon>
        <taxon>Actinomycetota</taxon>
        <taxon>Actinomycetes</taxon>
        <taxon>Micrococcales</taxon>
        <taxon>Microbacteriaceae</taxon>
        <taxon>Subtercola</taxon>
    </lineage>
</organism>
<dbReference type="AlphaFoldDB" id="A0A3E0VJU9"/>
<dbReference type="OrthoDB" id="5119511at2"/>
<evidence type="ECO:0000313" key="1">
    <source>
        <dbReference type="EMBL" id="RFA10242.1"/>
    </source>
</evidence>
<dbReference type="EMBL" id="NBWZ01000001">
    <property type="protein sequence ID" value="RFA10242.1"/>
    <property type="molecule type" value="Genomic_DNA"/>
</dbReference>
<evidence type="ECO:0000313" key="2">
    <source>
        <dbReference type="Proteomes" id="UP000256486"/>
    </source>
</evidence>
<keyword evidence="2" id="KW-1185">Reference proteome</keyword>
<sequence length="110" mass="11384">MERIHYTGGSILTGSDIARALLDYAGALAATDGSEIVDIPSLHSDGTIGRATFLIGPASQLVSETEPSDHDELVDADLVAGFRASTARLTAANVAGPAEPIAYTEELDDL</sequence>
<proteinExistence type="predicted"/>
<accession>A0A3E0VJU9</accession>
<reference evidence="1 2" key="1">
    <citation type="submission" date="2017-04" db="EMBL/GenBank/DDBJ databases">
        <title>Comparative genome analysis of Subtercola boreus.</title>
        <authorList>
            <person name="Cho Y.-J."/>
            <person name="Cho A."/>
            <person name="Kim O.-S."/>
            <person name="Lee J.-I."/>
        </authorList>
    </citation>
    <scope>NUCLEOTIDE SEQUENCE [LARGE SCALE GENOMIC DNA]</scope>
    <source>
        <strain evidence="1 2">K300</strain>
    </source>
</reference>
<comment type="caution">
    <text evidence="1">The sequence shown here is derived from an EMBL/GenBank/DDBJ whole genome shotgun (WGS) entry which is preliminary data.</text>
</comment>
<name>A0A3E0VJU9_9MICO</name>
<protein>
    <submittedName>
        <fullName evidence="1">Uncharacterized protein</fullName>
    </submittedName>
</protein>
<dbReference type="RefSeq" id="WP_116415624.1">
    <property type="nucleotide sequence ID" value="NZ_NBWZ01000001.1"/>
</dbReference>